<dbReference type="InterPro" id="IPR006200">
    <property type="entry name" value="LexA"/>
</dbReference>
<dbReference type="SUPFAM" id="SSF51306">
    <property type="entry name" value="LexA/Signal peptidase"/>
    <property type="match status" value="1"/>
</dbReference>
<reference evidence="18" key="1">
    <citation type="submission" date="2016-11" db="EMBL/GenBank/DDBJ databases">
        <authorList>
            <person name="Varghese N."/>
            <person name="Submissions S."/>
        </authorList>
    </citation>
    <scope>NUCLEOTIDE SEQUENCE [LARGE SCALE GENOMIC DNA]</scope>
    <source>
        <strain evidence="18">DSM 11003</strain>
    </source>
</reference>
<keyword evidence="10 13" id="KW-0804">Transcription</keyword>
<evidence type="ECO:0000256" key="7">
    <source>
        <dbReference type="ARBA" id="ARBA00022813"/>
    </source>
</evidence>
<evidence type="ECO:0000256" key="3">
    <source>
        <dbReference type="ARBA" id="ARBA00022491"/>
    </source>
</evidence>
<dbReference type="InterPro" id="IPR036390">
    <property type="entry name" value="WH_DNA-bd_sf"/>
</dbReference>
<sequence>MGKKEGLNKRQEAILEYIREKIRTTGYPPSIREIAEAVGLKSSSTVHAHLLQLEEKGYLKRDATKTRAIIPVDMETPQPVTEVIALPLIGTVAAGTPLLAEQNIEDYIPVPASFIGSGTYFLLRVRGESMIEAGILDGDYLIVRQQSNAVNGEIVVAMLENETTVKRIFIRDNYIELKPENSALEPIIAQNVQIIGKVTGLLRKM</sequence>
<evidence type="ECO:0000256" key="14">
    <source>
        <dbReference type="RuleBase" id="RU003991"/>
    </source>
</evidence>
<keyword evidence="6 13" id="KW-0378">Hydrolase</keyword>
<proteinExistence type="inferred from homology"/>
<comment type="function">
    <text evidence="13">Represses a number of genes involved in the response to DNA damage (SOS response), including recA and lexA. In the presence of single-stranded DNA, RecA interacts with LexA causing an autocatalytic cleavage which disrupts the DNA-binding part of LexA, leading to derepression of the SOS regulon and eventually DNA repair.</text>
</comment>
<dbReference type="EMBL" id="FQWY01000024">
    <property type="protein sequence ID" value="SHH02902.1"/>
    <property type="molecule type" value="Genomic_DNA"/>
</dbReference>
<evidence type="ECO:0000256" key="13">
    <source>
        <dbReference type="HAMAP-Rule" id="MF_00015"/>
    </source>
</evidence>
<dbReference type="Gene3D" id="2.10.109.10">
    <property type="entry name" value="Umud Fragment, subunit A"/>
    <property type="match status" value="1"/>
</dbReference>
<gene>
    <name evidence="13" type="primary">lexA</name>
    <name evidence="17" type="ORF">SAMN02745221_01516</name>
</gene>
<dbReference type="HAMAP" id="MF_00015">
    <property type="entry name" value="LexA"/>
    <property type="match status" value="1"/>
</dbReference>
<keyword evidence="11 13" id="KW-0234">DNA repair</keyword>
<dbReference type="CDD" id="cd06529">
    <property type="entry name" value="S24_LexA-like"/>
    <property type="match status" value="1"/>
</dbReference>
<evidence type="ECO:0000256" key="2">
    <source>
        <dbReference type="ARBA" id="ARBA00011738"/>
    </source>
</evidence>
<dbReference type="GO" id="GO:0009432">
    <property type="term" value="P:SOS response"/>
    <property type="evidence" value="ECO:0007669"/>
    <property type="project" value="UniProtKB-UniRule"/>
</dbReference>
<comment type="subunit">
    <text evidence="2 13">Homodimer.</text>
</comment>
<evidence type="ECO:0000313" key="18">
    <source>
        <dbReference type="Proteomes" id="UP000242329"/>
    </source>
</evidence>
<keyword evidence="18" id="KW-1185">Reference proteome</keyword>
<evidence type="ECO:0000256" key="11">
    <source>
        <dbReference type="ARBA" id="ARBA00023204"/>
    </source>
</evidence>
<dbReference type="GO" id="GO:0003677">
    <property type="term" value="F:DNA binding"/>
    <property type="evidence" value="ECO:0007669"/>
    <property type="project" value="UniProtKB-UniRule"/>
</dbReference>
<evidence type="ECO:0000259" key="16">
    <source>
        <dbReference type="Pfam" id="PF01726"/>
    </source>
</evidence>
<dbReference type="CDD" id="cd00090">
    <property type="entry name" value="HTH_ARSR"/>
    <property type="match status" value="1"/>
</dbReference>
<dbReference type="NCBIfam" id="TIGR00498">
    <property type="entry name" value="lexA"/>
    <property type="match status" value="1"/>
</dbReference>
<evidence type="ECO:0000256" key="8">
    <source>
        <dbReference type="ARBA" id="ARBA00023015"/>
    </source>
</evidence>
<feature type="domain" description="LexA repressor DNA-binding" evidence="16">
    <location>
        <begin position="5"/>
        <end position="68"/>
    </location>
</feature>
<evidence type="ECO:0000256" key="10">
    <source>
        <dbReference type="ARBA" id="ARBA00023163"/>
    </source>
</evidence>
<accession>A0A1M5PMA3</accession>
<name>A0A1M5PMA3_9FIRM</name>
<dbReference type="AlphaFoldDB" id="A0A1M5PMA3"/>
<keyword evidence="4 13" id="KW-0235">DNA replication</keyword>
<dbReference type="Gene3D" id="1.10.10.10">
    <property type="entry name" value="Winged helix-like DNA-binding domain superfamily/Winged helix DNA-binding domain"/>
    <property type="match status" value="1"/>
</dbReference>
<dbReference type="InterPro" id="IPR036388">
    <property type="entry name" value="WH-like_DNA-bd_sf"/>
</dbReference>
<dbReference type="GO" id="GO:0006260">
    <property type="term" value="P:DNA replication"/>
    <property type="evidence" value="ECO:0007669"/>
    <property type="project" value="UniProtKB-UniRule"/>
</dbReference>
<keyword evidence="12 13" id="KW-0742">SOS response</keyword>
<keyword evidence="5 13" id="KW-0227">DNA damage</keyword>
<dbReference type="OrthoDB" id="9802364at2"/>
<dbReference type="FunFam" id="1.10.10.10:FF:000009">
    <property type="entry name" value="LexA repressor"/>
    <property type="match status" value="1"/>
</dbReference>
<dbReference type="InterPro" id="IPR011991">
    <property type="entry name" value="ArsR-like_HTH"/>
</dbReference>
<feature type="DNA-binding region" description="H-T-H motif" evidence="13">
    <location>
        <begin position="31"/>
        <end position="51"/>
    </location>
</feature>
<evidence type="ECO:0000256" key="12">
    <source>
        <dbReference type="ARBA" id="ARBA00023236"/>
    </source>
</evidence>
<dbReference type="InterPro" id="IPR006197">
    <property type="entry name" value="Peptidase_S24_LexA"/>
</dbReference>
<evidence type="ECO:0000259" key="15">
    <source>
        <dbReference type="Pfam" id="PF00717"/>
    </source>
</evidence>
<feature type="domain" description="Peptidase S24/S26A/S26B/S26C" evidence="15">
    <location>
        <begin position="87"/>
        <end position="198"/>
    </location>
</feature>
<evidence type="ECO:0000256" key="6">
    <source>
        <dbReference type="ARBA" id="ARBA00022801"/>
    </source>
</evidence>
<dbReference type="SUPFAM" id="SSF46785">
    <property type="entry name" value="Winged helix' DNA-binding domain"/>
    <property type="match status" value="1"/>
</dbReference>
<dbReference type="Pfam" id="PF00717">
    <property type="entry name" value="Peptidase_S24"/>
    <property type="match status" value="1"/>
</dbReference>
<keyword evidence="8 13" id="KW-0805">Transcription regulation</keyword>
<dbReference type="PRINTS" id="PR00726">
    <property type="entry name" value="LEXASERPTASE"/>
</dbReference>
<dbReference type="Proteomes" id="UP000242329">
    <property type="component" value="Unassembled WGS sequence"/>
</dbReference>
<evidence type="ECO:0000256" key="9">
    <source>
        <dbReference type="ARBA" id="ARBA00023125"/>
    </source>
</evidence>
<dbReference type="Pfam" id="PF01726">
    <property type="entry name" value="LexA_DNA_bind"/>
    <property type="match status" value="1"/>
</dbReference>
<dbReference type="PANTHER" id="PTHR33516:SF2">
    <property type="entry name" value="LEXA REPRESSOR-RELATED"/>
    <property type="match status" value="1"/>
</dbReference>
<dbReference type="GO" id="GO:0004252">
    <property type="term" value="F:serine-type endopeptidase activity"/>
    <property type="evidence" value="ECO:0007669"/>
    <property type="project" value="UniProtKB-UniRule"/>
</dbReference>
<dbReference type="InterPro" id="IPR006199">
    <property type="entry name" value="LexA_DNA-bd_dom"/>
</dbReference>
<feature type="active site" description="For autocatalytic cleavage activity" evidence="13">
    <location>
        <position position="166"/>
    </location>
</feature>
<evidence type="ECO:0000256" key="4">
    <source>
        <dbReference type="ARBA" id="ARBA00022705"/>
    </source>
</evidence>
<dbReference type="RefSeq" id="WP_073092322.1">
    <property type="nucleotide sequence ID" value="NZ_FQWY01000024.1"/>
</dbReference>
<dbReference type="GO" id="GO:0006508">
    <property type="term" value="P:proteolysis"/>
    <property type="evidence" value="ECO:0007669"/>
    <property type="project" value="InterPro"/>
</dbReference>
<evidence type="ECO:0000256" key="5">
    <source>
        <dbReference type="ARBA" id="ARBA00022763"/>
    </source>
</evidence>
<keyword evidence="3 13" id="KW-0678">Repressor</keyword>
<dbReference type="STRING" id="1123382.SAMN02745221_01516"/>
<feature type="site" description="Cleavage; by autolysis" evidence="13">
    <location>
        <begin position="94"/>
        <end position="95"/>
    </location>
</feature>
<keyword evidence="9 13" id="KW-0238">DNA-binding</keyword>
<comment type="similarity">
    <text evidence="1 13 14">Belongs to the peptidase S24 family.</text>
</comment>
<keyword evidence="7 13" id="KW-0068">Autocatalytic cleavage</keyword>
<dbReference type="EC" id="3.4.21.88" evidence="13"/>
<feature type="active site" description="For autocatalytic cleavage activity" evidence="13">
    <location>
        <position position="129"/>
    </location>
</feature>
<dbReference type="InterPro" id="IPR039418">
    <property type="entry name" value="LexA-like"/>
</dbReference>
<dbReference type="GO" id="GO:0006281">
    <property type="term" value="P:DNA repair"/>
    <property type="evidence" value="ECO:0007669"/>
    <property type="project" value="UniProtKB-UniRule"/>
</dbReference>
<dbReference type="GO" id="GO:0045892">
    <property type="term" value="P:negative regulation of DNA-templated transcription"/>
    <property type="evidence" value="ECO:0007669"/>
    <property type="project" value="UniProtKB-UniRule"/>
</dbReference>
<dbReference type="PANTHER" id="PTHR33516">
    <property type="entry name" value="LEXA REPRESSOR"/>
    <property type="match status" value="1"/>
</dbReference>
<organism evidence="17 18">
    <name type="scientific">Thermosyntropha lipolytica DSM 11003</name>
    <dbReference type="NCBI Taxonomy" id="1123382"/>
    <lineage>
        <taxon>Bacteria</taxon>
        <taxon>Bacillati</taxon>
        <taxon>Bacillota</taxon>
        <taxon>Clostridia</taxon>
        <taxon>Eubacteriales</taxon>
        <taxon>Syntrophomonadaceae</taxon>
        <taxon>Thermosyntropha</taxon>
    </lineage>
</organism>
<protein>
    <recommendedName>
        <fullName evidence="13">LexA repressor</fullName>
        <ecNumber evidence="13">3.4.21.88</ecNumber>
    </recommendedName>
</protein>
<evidence type="ECO:0000313" key="17">
    <source>
        <dbReference type="EMBL" id="SHH02902.1"/>
    </source>
</evidence>
<evidence type="ECO:0000256" key="1">
    <source>
        <dbReference type="ARBA" id="ARBA00007484"/>
    </source>
</evidence>
<dbReference type="FunFam" id="2.10.109.10:FF:000001">
    <property type="entry name" value="LexA repressor"/>
    <property type="match status" value="1"/>
</dbReference>
<comment type="catalytic activity">
    <reaction evidence="13">
        <text>Hydrolysis of Ala-|-Gly bond in repressor LexA.</text>
        <dbReference type="EC" id="3.4.21.88"/>
    </reaction>
</comment>
<dbReference type="InterPro" id="IPR050077">
    <property type="entry name" value="LexA_repressor"/>
</dbReference>
<dbReference type="InterPro" id="IPR036286">
    <property type="entry name" value="LexA/Signal_pep-like_sf"/>
</dbReference>
<dbReference type="InterPro" id="IPR015927">
    <property type="entry name" value="Peptidase_S24_S26A/B/C"/>
</dbReference>